<dbReference type="OrthoDB" id="15808at2759"/>
<dbReference type="GO" id="GO:0070183">
    <property type="term" value="P:mitochondrial tryptophanyl-tRNA aminoacylation"/>
    <property type="evidence" value="ECO:0007669"/>
    <property type="project" value="TreeGrafter"/>
</dbReference>
<dbReference type="Gene3D" id="1.10.240.10">
    <property type="entry name" value="Tyrosyl-Transfer RNA Synthetase"/>
    <property type="match status" value="1"/>
</dbReference>
<dbReference type="InterPro" id="IPR002305">
    <property type="entry name" value="aa-tRNA-synth_Ic"/>
</dbReference>
<evidence type="ECO:0000256" key="6">
    <source>
        <dbReference type="ARBA" id="ARBA00022840"/>
    </source>
</evidence>
<evidence type="ECO:0000256" key="5">
    <source>
        <dbReference type="ARBA" id="ARBA00022741"/>
    </source>
</evidence>
<dbReference type="PANTHER" id="PTHR43766:SF1">
    <property type="entry name" value="TRYPTOPHAN--TRNA LIGASE, MITOCHONDRIAL"/>
    <property type="match status" value="1"/>
</dbReference>
<evidence type="ECO:0000256" key="4">
    <source>
        <dbReference type="ARBA" id="ARBA00022598"/>
    </source>
</evidence>
<dbReference type="FunFam" id="3.40.50.620:FF:000082">
    <property type="entry name" value="MSW1p Mitochondrial tryptophanyl-tRNA synthetase"/>
    <property type="match status" value="1"/>
</dbReference>
<keyword evidence="7 14" id="KW-0648">Protein biosynthesis</keyword>
<dbReference type="EMBL" id="VYZN01000001">
    <property type="protein sequence ID" value="KAE9545376.1"/>
    <property type="molecule type" value="Genomic_DNA"/>
</dbReference>
<dbReference type="Gene3D" id="3.40.50.620">
    <property type="entry name" value="HUPs"/>
    <property type="match status" value="1"/>
</dbReference>
<evidence type="ECO:0000256" key="3">
    <source>
        <dbReference type="ARBA" id="ARBA00013161"/>
    </source>
</evidence>
<dbReference type="GO" id="GO:0005524">
    <property type="term" value="F:ATP binding"/>
    <property type="evidence" value="ECO:0007669"/>
    <property type="project" value="UniProtKB-KW"/>
</dbReference>
<dbReference type="InterPro" id="IPR001412">
    <property type="entry name" value="aa-tRNA-synth_I_CS"/>
</dbReference>
<dbReference type="PROSITE" id="PS00178">
    <property type="entry name" value="AA_TRNA_LIGASE_I"/>
    <property type="match status" value="1"/>
</dbReference>
<comment type="subcellular location">
    <subcellularLocation>
        <location evidence="1">Mitochondrion matrix</location>
    </subcellularLocation>
</comment>
<reference evidence="15 16" key="1">
    <citation type="submission" date="2019-08" db="EMBL/GenBank/DDBJ databases">
        <title>The genome of the soybean aphid Biotype 1, its phylome, world population structure and adaptation to the North American continent.</title>
        <authorList>
            <person name="Giordano R."/>
            <person name="Donthu R.K."/>
            <person name="Hernandez A.G."/>
            <person name="Wright C.L."/>
            <person name="Zimin A.V."/>
        </authorList>
    </citation>
    <scope>NUCLEOTIDE SEQUENCE [LARGE SCALE GENOMIC DNA]</scope>
    <source>
        <tissue evidence="15">Whole aphids</tissue>
    </source>
</reference>
<dbReference type="GO" id="GO:0005759">
    <property type="term" value="C:mitochondrial matrix"/>
    <property type="evidence" value="ECO:0007669"/>
    <property type="project" value="UniProtKB-SubCell"/>
</dbReference>
<comment type="function">
    <text evidence="11">Catalyzes the attachment of tryptophan to tRNA(Trp) in a two-step reaction: tryptophan is first activated by ATP to form Trp-AMP and then transferred to the acceptor end of tRNA(Trp).</text>
</comment>
<evidence type="ECO:0000256" key="8">
    <source>
        <dbReference type="ARBA" id="ARBA00023146"/>
    </source>
</evidence>
<dbReference type="Proteomes" id="UP000475862">
    <property type="component" value="Unassembled WGS sequence"/>
</dbReference>
<evidence type="ECO:0000256" key="7">
    <source>
        <dbReference type="ARBA" id="ARBA00022917"/>
    </source>
</evidence>
<keyword evidence="4 14" id="KW-0436">Ligase</keyword>
<accession>A0A6G0UAV3</accession>
<evidence type="ECO:0000256" key="1">
    <source>
        <dbReference type="ARBA" id="ARBA00004305"/>
    </source>
</evidence>
<evidence type="ECO:0000256" key="11">
    <source>
        <dbReference type="ARBA" id="ARBA00059972"/>
    </source>
</evidence>
<evidence type="ECO:0000313" key="15">
    <source>
        <dbReference type="EMBL" id="KAE9545376.1"/>
    </source>
</evidence>
<organism evidence="15 16">
    <name type="scientific">Aphis glycines</name>
    <name type="common">Soybean aphid</name>
    <dbReference type="NCBI Taxonomy" id="307491"/>
    <lineage>
        <taxon>Eukaryota</taxon>
        <taxon>Metazoa</taxon>
        <taxon>Ecdysozoa</taxon>
        <taxon>Arthropoda</taxon>
        <taxon>Hexapoda</taxon>
        <taxon>Insecta</taxon>
        <taxon>Pterygota</taxon>
        <taxon>Neoptera</taxon>
        <taxon>Paraneoptera</taxon>
        <taxon>Hemiptera</taxon>
        <taxon>Sternorrhyncha</taxon>
        <taxon>Aphidomorpha</taxon>
        <taxon>Aphidoidea</taxon>
        <taxon>Aphididae</taxon>
        <taxon>Aphidini</taxon>
        <taxon>Aphis</taxon>
        <taxon>Aphis</taxon>
    </lineage>
</organism>
<protein>
    <recommendedName>
        <fullName evidence="12">Tryptophan--tRNA ligase, mitochondrial</fullName>
        <ecNumber evidence="3">6.1.1.2</ecNumber>
    </recommendedName>
    <alternativeName>
        <fullName evidence="13">(Mt)TrpRS</fullName>
    </alternativeName>
    <alternativeName>
        <fullName evidence="9">Tryptophanyl-tRNA synthetase</fullName>
    </alternativeName>
</protein>
<evidence type="ECO:0000256" key="10">
    <source>
        <dbReference type="ARBA" id="ARBA00049929"/>
    </source>
</evidence>
<keyword evidence="16" id="KW-1185">Reference proteome</keyword>
<evidence type="ECO:0000256" key="12">
    <source>
        <dbReference type="ARBA" id="ARBA00069760"/>
    </source>
</evidence>
<dbReference type="EC" id="6.1.1.2" evidence="3"/>
<name>A0A6G0UAV3_APHGL</name>
<evidence type="ECO:0000256" key="13">
    <source>
        <dbReference type="ARBA" id="ARBA00080951"/>
    </source>
</evidence>
<evidence type="ECO:0000256" key="9">
    <source>
        <dbReference type="ARBA" id="ARBA00030268"/>
    </source>
</evidence>
<dbReference type="InterPro" id="IPR014729">
    <property type="entry name" value="Rossmann-like_a/b/a_fold"/>
</dbReference>
<evidence type="ECO:0000313" key="16">
    <source>
        <dbReference type="Proteomes" id="UP000475862"/>
    </source>
</evidence>
<dbReference type="FunFam" id="1.10.240.10:FF:000002">
    <property type="entry name" value="Tryptophan--tRNA ligase"/>
    <property type="match status" value="1"/>
</dbReference>
<comment type="similarity">
    <text evidence="2 14">Belongs to the class-I aminoacyl-tRNA synthetase family.</text>
</comment>
<dbReference type="AlphaFoldDB" id="A0A6G0UAV3"/>
<dbReference type="SUPFAM" id="SSF52374">
    <property type="entry name" value="Nucleotidylyl transferase"/>
    <property type="match status" value="1"/>
</dbReference>
<dbReference type="InterPro" id="IPR002306">
    <property type="entry name" value="Trp-tRNA-ligase"/>
</dbReference>
<comment type="caution">
    <text evidence="15">The sequence shown here is derived from an EMBL/GenBank/DDBJ whole genome shotgun (WGS) entry which is preliminary data.</text>
</comment>
<dbReference type="InterPro" id="IPR050203">
    <property type="entry name" value="Trp-tRNA_synthetase"/>
</dbReference>
<evidence type="ECO:0000256" key="2">
    <source>
        <dbReference type="ARBA" id="ARBA00005594"/>
    </source>
</evidence>
<keyword evidence="6 14" id="KW-0067">ATP-binding</keyword>
<keyword evidence="8 14" id="KW-0030">Aminoacyl-tRNA synthetase</keyword>
<dbReference type="PRINTS" id="PR01039">
    <property type="entry name" value="TRNASYNTHTRP"/>
</dbReference>
<dbReference type="PANTHER" id="PTHR43766">
    <property type="entry name" value="TRYPTOPHAN--TRNA LIGASE, MITOCHONDRIAL"/>
    <property type="match status" value="1"/>
</dbReference>
<comment type="catalytic activity">
    <reaction evidence="10">
        <text>tRNA(Trp) + L-tryptophan + ATP = L-tryptophyl-tRNA(Trp) + AMP + diphosphate + H(+)</text>
        <dbReference type="Rhea" id="RHEA:24080"/>
        <dbReference type="Rhea" id="RHEA-COMP:9671"/>
        <dbReference type="Rhea" id="RHEA-COMP:9705"/>
        <dbReference type="ChEBI" id="CHEBI:15378"/>
        <dbReference type="ChEBI" id="CHEBI:30616"/>
        <dbReference type="ChEBI" id="CHEBI:33019"/>
        <dbReference type="ChEBI" id="CHEBI:57912"/>
        <dbReference type="ChEBI" id="CHEBI:78442"/>
        <dbReference type="ChEBI" id="CHEBI:78535"/>
        <dbReference type="ChEBI" id="CHEBI:456215"/>
        <dbReference type="EC" id="6.1.1.2"/>
    </reaction>
</comment>
<evidence type="ECO:0000256" key="14">
    <source>
        <dbReference type="RuleBase" id="RU363036"/>
    </source>
</evidence>
<dbReference type="NCBIfam" id="TIGR00233">
    <property type="entry name" value="trpS"/>
    <property type="match status" value="1"/>
</dbReference>
<dbReference type="CDD" id="cd00806">
    <property type="entry name" value="TrpRS_core"/>
    <property type="match status" value="1"/>
</dbReference>
<keyword evidence="5 14" id="KW-0547">Nucleotide-binding</keyword>
<gene>
    <name evidence="15" type="ORF">AGLY_000919</name>
</gene>
<proteinExistence type="inferred from homology"/>
<dbReference type="HAMAP" id="MF_00140_B">
    <property type="entry name" value="Trp_tRNA_synth_B"/>
    <property type="match status" value="1"/>
</dbReference>
<dbReference type="InterPro" id="IPR024109">
    <property type="entry name" value="Trp-tRNA-ligase_bac-type"/>
</dbReference>
<dbReference type="Pfam" id="PF00579">
    <property type="entry name" value="tRNA-synt_1b"/>
    <property type="match status" value="1"/>
</dbReference>
<dbReference type="GO" id="GO:0004830">
    <property type="term" value="F:tryptophan-tRNA ligase activity"/>
    <property type="evidence" value="ECO:0007669"/>
    <property type="project" value="UniProtKB-EC"/>
</dbReference>
<sequence length="366" mass="41435">MILKKISVCCHTLVRFCHSNVKWKERVFSGIQPTGTLHLGNYFGAVSKWVQLQNENKEVVFSIVDMHSITLPYNTKDLEKNVYLMAASLIACGIDPQRSTLFLQSQVPEHTQLSWVLGCLTTMPRLGQLPQFKEKSSTLKDVPLGLYLYPVLQAADILLYKATKVPVGEDQIQHLQLAHSLARTFNKRFGETFPVPEVLIQKDCSSRIRNLRDPMKKMSKSHPDARGRIEITDEPDVIVEKVKKAVTDCKSEVTYDPENRPGVSTLLTMHSLICGLLPEEICEENMLLDTGRYKSIVAEALVEKFTPIRQEILKLIDSPEYLSKVLQEGQQRANLIALDTWQEVASKIGTIPNNKIEIHTTKIQNN</sequence>